<dbReference type="RefSeq" id="YP_009964148.1">
    <property type="nucleotide sequence ID" value="NC_051726.1"/>
</dbReference>
<name>A0A2P1CGX8_9CAUD</name>
<dbReference type="Pfam" id="PF24238">
    <property type="entry name" value="CDGP"/>
    <property type="match status" value="1"/>
</dbReference>
<reference evidence="3" key="1">
    <citation type="submission" date="2018-02" db="EMBL/GenBank/DDBJ databases">
        <authorList>
            <person name="Yee B."/>
            <person name="Bell B."/>
            <person name="Donohue J.-P."/>
            <person name="Ares M.Jr."/>
            <person name="Hartzog G.A."/>
            <person name="Dargyte M."/>
            <person name="DeMattos M."/>
            <person name="Divekar N."/>
            <person name="Farooq S."/>
            <person name="Hardison E."/>
            <person name="Peracchi L."/>
            <person name="Phillips A."/>
            <person name="Sennef S."/>
            <person name="Fridland S."/>
            <person name="Valenzuela-Sanchez M."/>
            <person name="Stoner T.H."/>
            <person name="Russell D.A."/>
            <person name="Pope W.H."/>
            <person name="Jacobs-Sera D."/>
            <person name="Hatfull G.F."/>
        </authorList>
    </citation>
    <scope>NUCLEOTIDE SEQUENCE [LARGE SCALE GENOMIC DNA]</scope>
</reference>
<organism evidence="2 3">
    <name type="scientific">Mycobacterium phage Mendokysei</name>
    <dbReference type="NCBI Taxonomy" id="2099637"/>
    <lineage>
        <taxon>Viruses</taxon>
        <taxon>Duplodnaviria</taxon>
        <taxon>Heunggongvirae</taxon>
        <taxon>Uroviricota</taxon>
        <taxon>Caudoviricetes</taxon>
        <taxon>Bernalvirus</taxon>
        <taxon>Bernalvirus mendokysei</taxon>
    </lineage>
</organism>
<evidence type="ECO:0000313" key="3">
    <source>
        <dbReference type="Proteomes" id="UP000241021"/>
    </source>
</evidence>
<sequence>MSKSNVMRLLVSGAIGAAVAAGMLGASGRAHADGLNGPTQFGCTARTDLWGFLGSQRRVICDWPRQDDGSWIRERVFLIPAHHVPFTCDTYGGYCSAHTSCSGGYDVDTQILDDQAYPVTDATVLSDEPGFIG</sequence>
<accession>A0A2P1CGX8</accession>
<evidence type="ECO:0000259" key="1">
    <source>
        <dbReference type="Pfam" id="PF24238"/>
    </source>
</evidence>
<dbReference type="KEGG" id="vg:60335858"/>
<evidence type="ECO:0000313" key="2">
    <source>
        <dbReference type="EMBL" id="AVJ50255.1"/>
    </source>
</evidence>
<keyword evidence="3" id="KW-1185">Reference proteome</keyword>
<dbReference type="Proteomes" id="UP000241021">
    <property type="component" value="Segment"/>
</dbReference>
<protein>
    <recommendedName>
        <fullName evidence="1">CDGP domain-containing protein</fullName>
    </recommendedName>
</protein>
<gene>
    <name evidence="2" type="primary">38</name>
    <name evidence="2" type="ORF">SEA_MENDOKYSEI_38</name>
</gene>
<feature type="domain" description="CDGP" evidence="1">
    <location>
        <begin position="42"/>
        <end position="132"/>
    </location>
</feature>
<proteinExistence type="predicted"/>
<dbReference type="InterPro" id="IPR056271">
    <property type="entry name" value="CDGP_dom"/>
</dbReference>
<dbReference type="EMBL" id="MG925349">
    <property type="protein sequence ID" value="AVJ50255.1"/>
    <property type="molecule type" value="Genomic_DNA"/>
</dbReference>
<dbReference type="GeneID" id="60335858"/>